<organism evidence="1">
    <name type="scientific">marine sediment metagenome</name>
    <dbReference type="NCBI Taxonomy" id="412755"/>
    <lineage>
        <taxon>unclassified sequences</taxon>
        <taxon>metagenomes</taxon>
        <taxon>ecological metagenomes</taxon>
    </lineage>
</organism>
<gene>
    <name evidence="1" type="ORF">S01H1_63023</name>
</gene>
<evidence type="ECO:0008006" key="2">
    <source>
        <dbReference type="Google" id="ProtNLM"/>
    </source>
</evidence>
<accession>X0WNL2</accession>
<reference evidence="1" key="1">
    <citation type="journal article" date="2014" name="Front. Microbiol.">
        <title>High frequency of phylogenetically diverse reductive dehalogenase-homologous genes in deep subseafloor sedimentary metagenomes.</title>
        <authorList>
            <person name="Kawai M."/>
            <person name="Futagami T."/>
            <person name="Toyoda A."/>
            <person name="Takaki Y."/>
            <person name="Nishi S."/>
            <person name="Hori S."/>
            <person name="Arai W."/>
            <person name="Tsubouchi T."/>
            <person name="Morono Y."/>
            <person name="Uchiyama I."/>
            <person name="Ito T."/>
            <person name="Fujiyama A."/>
            <person name="Inagaki F."/>
            <person name="Takami H."/>
        </authorList>
    </citation>
    <scope>NUCLEOTIDE SEQUENCE</scope>
    <source>
        <strain evidence="1">Expedition CK06-06</strain>
    </source>
</reference>
<proteinExistence type="predicted"/>
<sequence length="38" mass="4213">MLFMPTNGAGLGHVTRLLAIARRLKTDARITEIIFLTT</sequence>
<evidence type="ECO:0000313" key="1">
    <source>
        <dbReference type="EMBL" id="GAG32235.1"/>
    </source>
</evidence>
<dbReference type="AlphaFoldDB" id="X0WNL2"/>
<dbReference type="EMBL" id="BARS01041439">
    <property type="protein sequence ID" value="GAG32235.1"/>
    <property type="molecule type" value="Genomic_DNA"/>
</dbReference>
<feature type="non-terminal residue" evidence="1">
    <location>
        <position position="38"/>
    </location>
</feature>
<name>X0WNL2_9ZZZZ</name>
<comment type="caution">
    <text evidence="1">The sequence shown here is derived from an EMBL/GenBank/DDBJ whole genome shotgun (WGS) entry which is preliminary data.</text>
</comment>
<protein>
    <recommendedName>
        <fullName evidence="2">Glycosyl transferase family 28 C-terminal domain-containing protein</fullName>
    </recommendedName>
</protein>